<dbReference type="InterPro" id="IPR025235">
    <property type="entry name" value="DUF4178"/>
</dbReference>
<evidence type="ECO:0000313" key="3">
    <source>
        <dbReference type="EMBL" id="PNU03297.1"/>
    </source>
</evidence>
<dbReference type="CDD" id="cd02795">
    <property type="entry name" value="CBM6-CBM35-CBM36_like"/>
    <property type="match status" value="1"/>
</dbReference>
<keyword evidence="1" id="KW-0812">Transmembrane</keyword>
<keyword evidence="4" id="KW-1185">Reference proteome</keyword>
<name>A0A2K2FWX5_9SPHN</name>
<feature type="domain" description="DUF4178" evidence="2">
    <location>
        <begin position="59"/>
        <end position="184"/>
    </location>
</feature>
<proteinExistence type="predicted"/>
<dbReference type="Proteomes" id="UP000236327">
    <property type="component" value="Unassembled WGS sequence"/>
</dbReference>
<dbReference type="Pfam" id="PF13785">
    <property type="entry name" value="DUF4178"/>
    <property type="match status" value="1"/>
</dbReference>
<feature type="transmembrane region" description="Helical" evidence="1">
    <location>
        <begin position="231"/>
        <end position="252"/>
    </location>
</feature>
<organism evidence="3 4">
    <name type="scientific">Novosphingobium guangzhouense</name>
    <dbReference type="NCBI Taxonomy" id="1850347"/>
    <lineage>
        <taxon>Bacteria</taxon>
        <taxon>Pseudomonadati</taxon>
        <taxon>Pseudomonadota</taxon>
        <taxon>Alphaproteobacteria</taxon>
        <taxon>Sphingomonadales</taxon>
        <taxon>Sphingomonadaceae</taxon>
        <taxon>Novosphingobium</taxon>
    </lineage>
</organism>
<dbReference type="OrthoDB" id="228033at2"/>
<keyword evidence="1" id="KW-1133">Transmembrane helix</keyword>
<dbReference type="RefSeq" id="WP_103097590.1">
    <property type="nucleotide sequence ID" value="NZ_LYMM01000051.1"/>
</dbReference>
<sequence>MTAVRAITCPQCGGALEVRAAGFSVNLACLHCGSLLDVSRPEVALIEAHDTAAARFRLKPGMRGALFDVEWEVVGALRRSEGSYRWAEFLLFNPYAGYRWLILSEGEWQFGTMLLDLPQGDDDTVTWRGKRYARHEEPGTVRITAVLGEFYWRIRKGDEVASAVFERGGIVLSREGGGGEVNWTELVEIDVDTVEQAFGLSAPKPRRRAAAQPFAPFAATERRENDIPMMFAIALGALFVLLLAMVLIAGPVDSASGSVNAPYAVTREGMKIGTISVRRPHQFVKVKASAEQLTNTWVDLDYSLVDRATGQSIDGYGIVEQYSGTDSDGSWTEGSRSDTTVFGQVPRGTYDLYVDAAAHGWPSDPTAAELGWYSLPTTITVAVRAETGAIPWGNWWTAAFLLFLFPSLALWRQMRKEREW</sequence>
<reference evidence="3 4" key="1">
    <citation type="submission" date="2016-05" db="EMBL/GenBank/DDBJ databases">
        <title>Complete genome sequence of Novosphingobium guangzhouense SA925(T).</title>
        <authorList>
            <person name="Sha S."/>
        </authorList>
    </citation>
    <scope>NUCLEOTIDE SEQUENCE [LARGE SCALE GENOMIC DNA]</scope>
    <source>
        <strain evidence="3 4">SA925</strain>
    </source>
</reference>
<gene>
    <name evidence="3" type="ORF">A8V01_06035</name>
</gene>
<evidence type="ECO:0000256" key="1">
    <source>
        <dbReference type="SAM" id="Phobius"/>
    </source>
</evidence>
<feature type="transmembrane region" description="Helical" evidence="1">
    <location>
        <begin position="393"/>
        <end position="411"/>
    </location>
</feature>
<evidence type="ECO:0000313" key="4">
    <source>
        <dbReference type="Proteomes" id="UP000236327"/>
    </source>
</evidence>
<keyword evidence="1" id="KW-0472">Membrane</keyword>
<accession>A0A2K2FWX5</accession>
<dbReference type="EMBL" id="LYMM01000051">
    <property type="protein sequence ID" value="PNU03297.1"/>
    <property type="molecule type" value="Genomic_DNA"/>
</dbReference>
<evidence type="ECO:0000259" key="2">
    <source>
        <dbReference type="Pfam" id="PF13785"/>
    </source>
</evidence>
<dbReference type="AlphaFoldDB" id="A0A2K2FWX5"/>
<protein>
    <recommendedName>
        <fullName evidence="2">DUF4178 domain-containing protein</fullName>
    </recommendedName>
</protein>
<comment type="caution">
    <text evidence="3">The sequence shown here is derived from an EMBL/GenBank/DDBJ whole genome shotgun (WGS) entry which is preliminary data.</text>
</comment>